<evidence type="ECO:0000256" key="2">
    <source>
        <dbReference type="PIRSR" id="PIRSR613078-1"/>
    </source>
</evidence>
<dbReference type="RefSeq" id="WP_283926576.1">
    <property type="nucleotide sequence ID" value="NZ_CP126084.1"/>
</dbReference>
<dbReference type="EMBL" id="CP126084">
    <property type="protein sequence ID" value="WHX49345.1"/>
    <property type="molecule type" value="Genomic_DNA"/>
</dbReference>
<dbReference type="Pfam" id="PF00300">
    <property type="entry name" value="His_Phos_1"/>
    <property type="match status" value="1"/>
</dbReference>
<dbReference type="PANTHER" id="PTHR46517:SF1">
    <property type="entry name" value="FRUCTOSE-2,6-BISPHOSPHATASE TIGAR"/>
    <property type="match status" value="1"/>
</dbReference>
<evidence type="ECO:0000256" key="1">
    <source>
        <dbReference type="ARBA" id="ARBA00022801"/>
    </source>
</evidence>
<dbReference type="GO" id="GO:0004331">
    <property type="term" value="F:fructose-2,6-bisphosphate 2-phosphatase activity"/>
    <property type="evidence" value="ECO:0007669"/>
    <property type="project" value="TreeGrafter"/>
</dbReference>
<protein>
    <submittedName>
        <fullName evidence="4">Histidine phosphatase family protein</fullName>
        <ecNumber evidence="4">3.1.3.-</ecNumber>
    </submittedName>
</protein>
<dbReference type="InterPro" id="IPR029033">
    <property type="entry name" value="His_PPase_superfam"/>
</dbReference>
<dbReference type="GO" id="GO:0045820">
    <property type="term" value="P:negative regulation of glycolytic process"/>
    <property type="evidence" value="ECO:0007669"/>
    <property type="project" value="TreeGrafter"/>
</dbReference>
<evidence type="ECO:0000256" key="3">
    <source>
        <dbReference type="PIRSR" id="PIRSR613078-2"/>
    </source>
</evidence>
<dbReference type="AlphaFoldDB" id="A0AA95KW74"/>
<dbReference type="SMART" id="SM00855">
    <property type="entry name" value="PGAM"/>
    <property type="match status" value="1"/>
</dbReference>
<dbReference type="GO" id="GO:0005829">
    <property type="term" value="C:cytosol"/>
    <property type="evidence" value="ECO:0007669"/>
    <property type="project" value="TreeGrafter"/>
</dbReference>
<dbReference type="SUPFAM" id="SSF53254">
    <property type="entry name" value="Phosphoglycerate mutase-like"/>
    <property type="match status" value="1"/>
</dbReference>
<proteinExistence type="predicted"/>
<dbReference type="EC" id="3.1.3.-" evidence="4"/>
<feature type="active site" description="Proton donor/acceptor" evidence="2">
    <location>
        <position position="83"/>
    </location>
</feature>
<sequence>MIKIGFIRHGITDWNLIGRMQGMTNIPLAAAGRDQALLLGRRLDAAEWDGIVSSHLDRARLTGELLAGSSGIPFLGADERLRERSFGELEGTTLSERIERWGENWRELDLGREPLDSVLHRWDSFYEEMGRIYEGKRLLIVSHGGMIEPVIANRYGTVVQGHLTNTSLTILAYDQSGWRCNLLNCSKHLE</sequence>
<dbReference type="InterPro" id="IPR013078">
    <property type="entry name" value="His_Pase_superF_clade-1"/>
</dbReference>
<accession>A0AA95KW74</accession>
<gene>
    <name evidence="4" type="ORF">QNH46_01230</name>
</gene>
<feature type="binding site" evidence="3">
    <location>
        <begin position="8"/>
        <end position="15"/>
    </location>
    <ligand>
        <name>substrate</name>
    </ligand>
</feature>
<dbReference type="PANTHER" id="PTHR46517">
    <property type="entry name" value="FRUCTOSE-2,6-BISPHOSPHATASE TIGAR"/>
    <property type="match status" value="1"/>
</dbReference>
<dbReference type="Proteomes" id="UP001177943">
    <property type="component" value="Chromosome"/>
</dbReference>
<dbReference type="Gene3D" id="3.40.50.1240">
    <property type="entry name" value="Phosphoglycerate mutase-like"/>
    <property type="match status" value="1"/>
</dbReference>
<feature type="binding site" evidence="3">
    <location>
        <position position="58"/>
    </location>
    <ligand>
        <name>substrate</name>
    </ligand>
</feature>
<dbReference type="CDD" id="cd07067">
    <property type="entry name" value="HP_PGM_like"/>
    <property type="match status" value="1"/>
</dbReference>
<dbReference type="InterPro" id="IPR051695">
    <property type="entry name" value="Phosphoglycerate_Mutase"/>
</dbReference>
<keyword evidence="1 4" id="KW-0378">Hydrolase</keyword>
<dbReference type="KEGG" id="pwn:QNH46_01230"/>
<feature type="active site" description="Tele-phosphohistidine intermediate" evidence="2">
    <location>
        <position position="9"/>
    </location>
</feature>
<dbReference type="GO" id="GO:0043456">
    <property type="term" value="P:regulation of pentose-phosphate shunt"/>
    <property type="evidence" value="ECO:0007669"/>
    <property type="project" value="TreeGrafter"/>
</dbReference>
<evidence type="ECO:0000313" key="5">
    <source>
        <dbReference type="Proteomes" id="UP001177943"/>
    </source>
</evidence>
<organism evidence="4 5">
    <name type="scientific">Paenibacillus woosongensis</name>
    <dbReference type="NCBI Taxonomy" id="307580"/>
    <lineage>
        <taxon>Bacteria</taxon>
        <taxon>Bacillati</taxon>
        <taxon>Bacillota</taxon>
        <taxon>Bacilli</taxon>
        <taxon>Bacillales</taxon>
        <taxon>Paenibacillaceae</taxon>
        <taxon>Paenibacillus</taxon>
    </lineage>
</organism>
<evidence type="ECO:0000313" key="4">
    <source>
        <dbReference type="EMBL" id="WHX49345.1"/>
    </source>
</evidence>
<reference evidence="4" key="1">
    <citation type="submission" date="2023-05" db="EMBL/GenBank/DDBJ databases">
        <title>Comparative genomics of Bacillaceae isolates and their secondary metabolite potential.</title>
        <authorList>
            <person name="Song L."/>
            <person name="Nielsen L.J."/>
            <person name="Mohite O."/>
            <person name="Xu X."/>
            <person name="Weber T."/>
            <person name="Kovacs A.T."/>
        </authorList>
    </citation>
    <scope>NUCLEOTIDE SEQUENCE</scope>
    <source>
        <strain evidence="4">B2_4</strain>
    </source>
</reference>
<name>A0AA95KW74_9BACL</name>